<feature type="non-terminal residue" evidence="1">
    <location>
        <position position="51"/>
    </location>
</feature>
<evidence type="ECO:0000313" key="1">
    <source>
        <dbReference type="EMBL" id="SVE01643.1"/>
    </source>
</evidence>
<sequence>MALILITYHSSLPQQVISNKKPSAPKARYSFMKRFRIAIFINVVIDDIELT</sequence>
<dbReference type="AlphaFoldDB" id="A0A383A1Y0"/>
<protein>
    <submittedName>
        <fullName evidence="1">Uncharacterized protein</fullName>
    </submittedName>
</protein>
<proteinExistence type="predicted"/>
<organism evidence="1">
    <name type="scientific">marine metagenome</name>
    <dbReference type="NCBI Taxonomy" id="408172"/>
    <lineage>
        <taxon>unclassified sequences</taxon>
        <taxon>metagenomes</taxon>
        <taxon>ecological metagenomes</taxon>
    </lineage>
</organism>
<gene>
    <name evidence="1" type="ORF">METZ01_LOCUS454497</name>
</gene>
<dbReference type="EMBL" id="UINC01188427">
    <property type="protein sequence ID" value="SVE01643.1"/>
    <property type="molecule type" value="Genomic_DNA"/>
</dbReference>
<accession>A0A383A1Y0</accession>
<name>A0A383A1Y0_9ZZZZ</name>
<reference evidence="1" key="1">
    <citation type="submission" date="2018-05" db="EMBL/GenBank/DDBJ databases">
        <authorList>
            <person name="Lanie J.A."/>
            <person name="Ng W.-L."/>
            <person name="Kazmierczak K.M."/>
            <person name="Andrzejewski T.M."/>
            <person name="Davidsen T.M."/>
            <person name="Wayne K.J."/>
            <person name="Tettelin H."/>
            <person name="Glass J.I."/>
            <person name="Rusch D."/>
            <person name="Podicherti R."/>
            <person name="Tsui H.-C.T."/>
            <person name="Winkler M.E."/>
        </authorList>
    </citation>
    <scope>NUCLEOTIDE SEQUENCE</scope>
</reference>